<keyword evidence="6 9" id="KW-1133">Transmembrane helix</keyword>
<evidence type="ECO:0000256" key="7">
    <source>
        <dbReference type="ARBA" id="ARBA00023010"/>
    </source>
</evidence>
<feature type="compositionally biased region" description="Low complexity" evidence="10">
    <location>
        <begin position="118"/>
        <end position="131"/>
    </location>
</feature>
<dbReference type="PRINTS" id="PR01506">
    <property type="entry name" value="TATBPROTEIN"/>
</dbReference>
<organism evidence="12 13">
    <name type="scientific">Sessilibacter corallicola</name>
    <dbReference type="NCBI Taxonomy" id="2904075"/>
    <lineage>
        <taxon>Bacteria</taxon>
        <taxon>Pseudomonadati</taxon>
        <taxon>Pseudomonadota</taxon>
        <taxon>Gammaproteobacteria</taxon>
        <taxon>Cellvibrionales</taxon>
        <taxon>Cellvibrionaceae</taxon>
        <taxon>Sessilibacter</taxon>
    </lineage>
</organism>
<evidence type="ECO:0000256" key="11">
    <source>
        <dbReference type="SAM" id="Phobius"/>
    </source>
</evidence>
<keyword evidence="3 9" id="KW-1003">Cell membrane</keyword>
<dbReference type="Pfam" id="PF02416">
    <property type="entry name" value="TatA_B_E"/>
    <property type="match status" value="1"/>
</dbReference>
<evidence type="ECO:0000256" key="8">
    <source>
        <dbReference type="ARBA" id="ARBA00023136"/>
    </source>
</evidence>
<feature type="compositionally biased region" description="Polar residues" evidence="10">
    <location>
        <begin position="96"/>
        <end position="108"/>
    </location>
</feature>
<keyword evidence="4 9" id="KW-0812">Transmembrane</keyword>
<name>A0ABQ0A8T5_9GAMM</name>
<dbReference type="PANTHER" id="PTHR33162:SF1">
    <property type="entry name" value="SEC-INDEPENDENT PROTEIN TRANSLOCASE PROTEIN TATA, CHLOROPLASTIC"/>
    <property type="match status" value="1"/>
</dbReference>
<evidence type="ECO:0000256" key="6">
    <source>
        <dbReference type="ARBA" id="ARBA00022989"/>
    </source>
</evidence>
<dbReference type="InterPro" id="IPR003369">
    <property type="entry name" value="TatA/B/E"/>
</dbReference>
<gene>
    <name evidence="9" type="primary">tatB</name>
    <name evidence="12" type="ORF">NBRC116591_18700</name>
</gene>
<dbReference type="Gene3D" id="1.20.5.3310">
    <property type="match status" value="1"/>
</dbReference>
<dbReference type="InterPro" id="IPR018448">
    <property type="entry name" value="TatB"/>
</dbReference>
<reference evidence="12 13" key="1">
    <citation type="submission" date="2024-04" db="EMBL/GenBank/DDBJ databases">
        <title>Draft genome sequence of Sessilibacter corallicola NBRC 116591.</title>
        <authorList>
            <person name="Miyakawa T."/>
            <person name="Kusuya Y."/>
            <person name="Miura T."/>
        </authorList>
    </citation>
    <scope>NUCLEOTIDE SEQUENCE [LARGE SCALE GENOMIC DNA]</scope>
    <source>
        <strain evidence="12 13">KU-00831-HH</strain>
    </source>
</reference>
<comment type="caution">
    <text evidence="12">The sequence shown here is derived from an EMBL/GenBank/DDBJ whole genome shotgun (WGS) entry which is preliminary data.</text>
</comment>
<comment type="subunit">
    <text evidence="9">The Tat system comprises two distinct complexes: a TatABC complex, containing multiple copies of TatA, TatB and TatC subunits, and a separate TatA complex, containing only TatA subunits. Substrates initially bind to the TatABC complex, which probably triggers association of the separate TatA complex to form the active translocon.</text>
</comment>
<dbReference type="NCBIfam" id="TIGR01410">
    <property type="entry name" value="tatB"/>
    <property type="match status" value="1"/>
</dbReference>
<evidence type="ECO:0000256" key="9">
    <source>
        <dbReference type="HAMAP-Rule" id="MF_00237"/>
    </source>
</evidence>
<evidence type="ECO:0000256" key="10">
    <source>
        <dbReference type="SAM" id="MobiDB-lite"/>
    </source>
</evidence>
<comment type="function">
    <text evidence="9">Part of the twin-arginine translocation (Tat) system that transports large folded proteins containing a characteristic twin-arginine motif in their signal peptide across membranes. Together with TatC, TatB is part of a receptor directly interacting with Tat signal peptides. TatB may form an oligomeric binding site that transiently accommodates folded Tat precursor proteins before their translocation.</text>
</comment>
<evidence type="ECO:0000256" key="5">
    <source>
        <dbReference type="ARBA" id="ARBA00022927"/>
    </source>
</evidence>
<feature type="transmembrane region" description="Helical" evidence="11">
    <location>
        <begin position="6"/>
        <end position="22"/>
    </location>
</feature>
<protein>
    <recommendedName>
        <fullName evidence="9">Sec-independent protein translocase protein TatB</fullName>
    </recommendedName>
</protein>
<dbReference type="RefSeq" id="WP_353302719.1">
    <property type="nucleotide sequence ID" value="NZ_BAABWN010000005.1"/>
</dbReference>
<proteinExistence type="inferred from homology"/>
<keyword evidence="5 9" id="KW-0653">Protein transport</keyword>
<dbReference type="EMBL" id="BAABWN010000005">
    <property type="protein sequence ID" value="GAA6168059.1"/>
    <property type="molecule type" value="Genomic_DNA"/>
</dbReference>
<evidence type="ECO:0000256" key="2">
    <source>
        <dbReference type="ARBA" id="ARBA00022448"/>
    </source>
</evidence>
<evidence type="ECO:0000313" key="13">
    <source>
        <dbReference type="Proteomes" id="UP001465153"/>
    </source>
</evidence>
<keyword evidence="7 9" id="KW-0811">Translocation</keyword>
<accession>A0ABQ0A8T5</accession>
<evidence type="ECO:0000256" key="1">
    <source>
        <dbReference type="ARBA" id="ARBA00004167"/>
    </source>
</evidence>
<comment type="similarity">
    <text evidence="9">Belongs to the TatB family.</text>
</comment>
<comment type="subcellular location">
    <subcellularLocation>
        <location evidence="9">Cell membrane</location>
        <topology evidence="9">Single-pass membrane protein</topology>
    </subcellularLocation>
    <subcellularLocation>
        <location evidence="1">Membrane</location>
        <topology evidence="1">Single-pass membrane protein</topology>
    </subcellularLocation>
</comment>
<feature type="region of interest" description="Disordered" evidence="10">
    <location>
        <begin position="74"/>
        <end position="131"/>
    </location>
</feature>
<evidence type="ECO:0000256" key="4">
    <source>
        <dbReference type="ARBA" id="ARBA00022692"/>
    </source>
</evidence>
<dbReference type="PANTHER" id="PTHR33162">
    <property type="entry name" value="SEC-INDEPENDENT PROTEIN TRANSLOCASE PROTEIN TATA, CHLOROPLASTIC"/>
    <property type="match status" value="1"/>
</dbReference>
<keyword evidence="8 9" id="KW-0472">Membrane</keyword>
<sequence length="131" mass="14932">MFDIGFFELIIIAVVGLLVIGPERLPETLRTIVLGFGRFKRSMRETRMQIEQQLGTDDIRRQLHNEEVMKKLEDTRRELNMSITEDTFANPDDQPSIHQNHTQANSDSTKPRPVSSDTPSSSNTQTSKSES</sequence>
<dbReference type="Proteomes" id="UP001465153">
    <property type="component" value="Unassembled WGS sequence"/>
</dbReference>
<dbReference type="HAMAP" id="MF_00237">
    <property type="entry name" value="TatB"/>
    <property type="match status" value="1"/>
</dbReference>
<keyword evidence="2 9" id="KW-0813">Transport</keyword>
<evidence type="ECO:0000256" key="3">
    <source>
        <dbReference type="ARBA" id="ARBA00022475"/>
    </source>
</evidence>
<keyword evidence="13" id="KW-1185">Reference proteome</keyword>
<evidence type="ECO:0000313" key="12">
    <source>
        <dbReference type="EMBL" id="GAA6168059.1"/>
    </source>
</evidence>